<name>A0AA40G1V5_9HYME</name>
<evidence type="ECO:0000313" key="2">
    <source>
        <dbReference type="EMBL" id="KAK1129452.1"/>
    </source>
</evidence>
<dbReference type="AlphaFoldDB" id="A0AA40G1V5"/>
<organism evidence="2 3">
    <name type="scientific">Melipona bicolor</name>
    <dbReference type="NCBI Taxonomy" id="60889"/>
    <lineage>
        <taxon>Eukaryota</taxon>
        <taxon>Metazoa</taxon>
        <taxon>Ecdysozoa</taxon>
        <taxon>Arthropoda</taxon>
        <taxon>Hexapoda</taxon>
        <taxon>Insecta</taxon>
        <taxon>Pterygota</taxon>
        <taxon>Neoptera</taxon>
        <taxon>Endopterygota</taxon>
        <taxon>Hymenoptera</taxon>
        <taxon>Apocrita</taxon>
        <taxon>Aculeata</taxon>
        <taxon>Apoidea</taxon>
        <taxon>Anthophila</taxon>
        <taxon>Apidae</taxon>
        <taxon>Melipona</taxon>
    </lineage>
</organism>
<keyword evidence="3" id="KW-1185">Reference proteome</keyword>
<evidence type="ECO:0000256" key="1">
    <source>
        <dbReference type="SAM" id="MobiDB-lite"/>
    </source>
</evidence>
<dbReference type="Proteomes" id="UP001177670">
    <property type="component" value="Unassembled WGS sequence"/>
</dbReference>
<protein>
    <submittedName>
        <fullName evidence="2">Uncharacterized protein</fullName>
    </submittedName>
</protein>
<reference evidence="2" key="1">
    <citation type="submission" date="2021-10" db="EMBL/GenBank/DDBJ databases">
        <title>Melipona bicolor Genome sequencing and assembly.</title>
        <authorList>
            <person name="Araujo N.S."/>
            <person name="Arias M.C."/>
        </authorList>
    </citation>
    <scope>NUCLEOTIDE SEQUENCE</scope>
    <source>
        <strain evidence="2">USP_2M_L1-L4_2017</strain>
        <tissue evidence="2">Whole body</tissue>
    </source>
</reference>
<feature type="compositionally biased region" description="Basic residues" evidence="1">
    <location>
        <begin position="34"/>
        <end position="43"/>
    </location>
</feature>
<dbReference type="EMBL" id="JAHYIQ010000008">
    <property type="protein sequence ID" value="KAK1129452.1"/>
    <property type="molecule type" value="Genomic_DNA"/>
</dbReference>
<feature type="region of interest" description="Disordered" evidence="1">
    <location>
        <begin position="18"/>
        <end position="43"/>
    </location>
</feature>
<comment type="caution">
    <text evidence="2">The sequence shown here is derived from an EMBL/GenBank/DDBJ whole genome shotgun (WGS) entry which is preliminary data.</text>
</comment>
<sequence>MREAASDLSSRNIRAAFVSRKGEASTKDGDKSGRVKRRRQSVKRAVRYKATNLKPTCIWREERERAWKSAYRPISKGETSRETNWSGITWRNGWSPIGELEEF</sequence>
<gene>
    <name evidence="2" type="ORF">K0M31_019179</name>
</gene>
<feature type="compositionally biased region" description="Basic and acidic residues" evidence="1">
    <location>
        <begin position="20"/>
        <end position="33"/>
    </location>
</feature>
<proteinExistence type="predicted"/>
<evidence type="ECO:0000313" key="3">
    <source>
        <dbReference type="Proteomes" id="UP001177670"/>
    </source>
</evidence>
<accession>A0AA40G1V5</accession>